<gene>
    <name evidence="2" type="ORF">ACFPM4_00400</name>
</gene>
<accession>A0ABW0LBV4</accession>
<evidence type="ECO:0000313" key="3">
    <source>
        <dbReference type="Proteomes" id="UP001596147"/>
    </source>
</evidence>
<dbReference type="Gene3D" id="2.30.30.40">
    <property type="entry name" value="SH3 Domains"/>
    <property type="match status" value="1"/>
</dbReference>
<dbReference type="PANTHER" id="PTHR22617:SF23">
    <property type="entry name" value="CHEMOTAXIS PROTEIN CHEW"/>
    <property type="match status" value="1"/>
</dbReference>
<dbReference type="InterPro" id="IPR039315">
    <property type="entry name" value="CheW"/>
</dbReference>
<dbReference type="SMART" id="SM00260">
    <property type="entry name" value="CheW"/>
    <property type="match status" value="1"/>
</dbReference>
<organism evidence="2 3">
    <name type="scientific">Lederbergia graminis</name>
    <dbReference type="NCBI Taxonomy" id="735518"/>
    <lineage>
        <taxon>Bacteria</taxon>
        <taxon>Bacillati</taxon>
        <taxon>Bacillota</taxon>
        <taxon>Bacilli</taxon>
        <taxon>Bacillales</taxon>
        <taxon>Bacillaceae</taxon>
        <taxon>Lederbergia</taxon>
    </lineage>
</organism>
<feature type="domain" description="CheW-like" evidence="1">
    <location>
        <begin position="2"/>
        <end position="139"/>
    </location>
</feature>
<keyword evidence="3" id="KW-1185">Reference proteome</keyword>
<proteinExistence type="predicted"/>
<dbReference type="EMBL" id="JBHSMC010000001">
    <property type="protein sequence ID" value="MFC5463203.1"/>
    <property type="molecule type" value="Genomic_DNA"/>
</dbReference>
<dbReference type="InterPro" id="IPR036061">
    <property type="entry name" value="CheW-like_dom_sf"/>
</dbReference>
<dbReference type="InterPro" id="IPR002545">
    <property type="entry name" value="CheW-lke_dom"/>
</dbReference>
<dbReference type="Gene3D" id="2.40.50.180">
    <property type="entry name" value="CheA-289, Domain 4"/>
    <property type="match status" value="1"/>
</dbReference>
<dbReference type="SUPFAM" id="SSF50341">
    <property type="entry name" value="CheW-like"/>
    <property type="match status" value="1"/>
</dbReference>
<comment type="caution">
    <text evidence="2">The sequence shown here is derived from an EMBL/GenBank/DDBJ whole genome shotgun (WGS) entry which is preliminary data.</text>
</comment>
<dbReference type="Pfam" id="PF01584">
    <property type="entry name" value="CheW"/>
    <property type="match status" value="1"/>
</dbReference>
<dbReference type="Proteomes" id="UP001596147">
    <property type="component" value="Unassembled WGS sequence"/>
</dbReference>
<reference evidence="3" key="1">
    <citation type="journal article" date="2019" name="Int. J. Syst. Evol. Microbiol.">
        <title>The Global Catalogue of Microorganisms (GCM) 10K type strain sequencing project: providing services to taxonomists for standard genome sequencing and annotation.</title>
        <authorList>
            <consortium name="The Broad Institute Genomics Platform"/>
            <consortium name="The Broad Institute Genome Sequencing Center for Infectious Disease"/>
            <person name="Wu L."/>
            <person name="Ma J."/>
        </authorList>
    </citation>
    <scope>NUCLEOTIDE SEQUENCE [LARGE SCALE GENOMIC DNA]</scope>
    <source>
        <strain evidence="3">CGMCC 1.12237</strain>
    </source>
</reference>
<dbReference type="PANTHER" id="PTHR22617">
    <property type="entry name" value="CHEMOTAXIS SENSOR HISTIDINE KINASE-RELATED"/>
    <property type="match status" value="1"/>
</dbReference>
<protein>
    <submittedName>
        <fullName evidence="2">Chemotaxis protein CheW</fullName>
    </submittedName>
</protein>
<name>A0ABW0LBV4_9BACI</name>
<dbReference type="RefSeq" id="WP_144919674.1">
    <property type="nucleotide sequence ID" value="NZ_JBHSMC010000001.1"/>
</dbReference>
<sequence>MSDTILVVHAGSEEYGIPVAAVQSIETSEIEMVENLPEYMRGTIHVRGELIPVFDLECILYGDIMEISSESRIIILKAADFTYGLLVKMTKEILEIAPEVLRQIELIKEQTKYISAFSSMEDGIIAILDPVNLLEMLEDMEKIKDFLQSQEETV</sequence>
<evidence type="ECO:0000259" key="1">
    <source>
        <dbReference type="PROSITE" id="PS50851"/>
    </source>
</evidence>
<dbReference type="PROSITE" id="PS50851">
    <property type="entry name" value="CHEW"/>
    <property type="match status" value="1"/>
</dbReference>
<evidence type="ECO:0000313" key="2">
    <source>
        <dbReference type="EMBL" id="MFC5463203.1"/>
    </source>
</evidence>